<gene>
    <name evidence="3" type="ORF">SAMN05192543_11126</name>
</gene>
<dbReference type="STRING" id="420953.SAMN05192543_11126"/>
<proteinExistence type="predicted"/>
<reference evidence="3 4" key="1">
    <citation type="submission" date="2016-10" db="EMBL/GenBank/DDBJ databases">
        <authorList>
            <person name="de Groot N.N."/>
        </authorList>
    </citation>
    <scope>NUCLEOTIDE SEQUENCE [LARGE SCALE GENOMIC DNA]</scope>
    <source>
        <strain evidence="3 4">LMG 23650</strain>
    </source>
</reference>
<organism evidence="3 4">
    <name type="scientific">Paraburkholderia megapolitana</name>
    <dbReference type="NCBI Taxonomy" id="420953"/>
    <lineage>
        <taxon>Bacteria</taxon>
        <taxon>Pseudomonadati</taxon>
        <taxon>Pseudomonadota</taxon>
        <taxon>Betaproteobacteria</taxon>
        <taxon>Burkholderiales</taxon>
        <taxon>Burkholderiaceae</taxon>
        <taxon>Paraburkholderia</taxon>
    </lineage>
</organism>
<dbReference type="Proteomes" id="UP000199548">
    <property type="component" value="Unassembled WGS sequence"/>
</dbReference>
<protein>
    <recommendedName>
        <fullName evidence="2">DUF3592 domain-containing protein</fullName>
    </recommendedName>
</protein>
<dbReference type="AlphaFoldDB" id="A0A1I3UAK9"/>
<evidence type="ECO:0000313" key="3">
    <source>
        <dbReference type="EMBL" id="SFJ78821.1"/>
    </source>
</evidence>
<accession>A0A1I3UAK9</accession>
<evidence type="ECO:0000259" key="2">
    <source>
        <dbReference type="Pfam" id="PF12158"/>
    </source>
</evidence>
<evidence type="ECO:0000313" key="4">
    <source>
        <dbReference type="Proteomes" id="UP000199548"/>
    </source>
</evidence>
<sequence>MYGYTLILASLFCFAMPIGLHREEVAKKTWPSASGLIVEAPKFIRTTRAYLETPTVGRTARDDTYYRDVKVWALTTEYRYQVAGQNYIGTQATSTNHVDKISDYPDGPSQQMVEWSSQLSKGASVTIHYDPLTPYESYAIYTENSIQNVLVIGCVLMILGIILVAAPRFSR</sequence>
<keyword evidence="1" id="KW-0812">Transmembrane</keyword>
<dbReference type="EMBL" id="FOQU01000011">
    <property type="protein sequence ID" value="SFJ78821.1"/>
    <property type="molecule type" value="Genomic_DNA"/>
</dbReference>
<dbReference type="Pfam" id="PF12158">
    <property type="entry name" value="DUF3592"/>
    <property type="match status" value="1"/>
</dbReference>
<feature type="transmembrane region" description="Helical" evidence="1">
    <location>
        <begin position="146"/>
        <end position="166"/>
    </location>
</feature>
<keyword evidence="4" id="KW-1185">Reference proteome</keyword>
<feature type="domain" description="DUF3592" evidence="2">
    <location>
        <begin position="62"/>
        <end position="138"/>
    </location>
</feature>
<dbReference type="InterPro" id="IPR021994">
    <property type="entry name" value="DUF3592"/>
</dbReference>
<name>A0A1I3UAK9_9BURK</name>
<keyword evidence="1" id="KW-0472">Membrane</keyword>
<keyword evidence="1" id="KW-1133">Transmembrane helix</keyword>
<evidence type="ECO:0000256" key="1">
    <source>
        <dbReference type="SAM" id="Phobius"/>
    </source>
</evidence>